<dbReference type="InterPro" id="IPR011021">
    <property type="entry name" value="Arrestin-like_N"/>
</dbReference>
<dbReference type="STRING" id="1173061.A0A0J9XFA2"/>
<dbReference type="GO" id="GO:0005829">
    <property type="term" value="C:cytosol"/>
    <property type="evidence" value="ECO:0007669"/>
    <property type="project" value="TreeGrafter"/>
</dbReference>
<dbReference type="Proteomes" id="UP000242525">
    <property type="component" value="Unassembled WGS sequence"/>
</dbReference>
<evidence type="ECO:0000256" key="1">
    <source>
        <dbReference type="SAM" id="MobiDB-lite"/>
    </source>
</evidence>
<comment type="caution">
    <text evidence="3">The sequence shown here is derived from an EMBL/GenBank/DDBJ whole genome shotgun (WGS) entry which is preliminary data.</text>
</comment>
<accession>A0A0J9XFA2</accession>
<dbReference type="GO" id="GO:0070086">
    <property type="term" value="P:ubiquitin-dependent endocytosis"/>
    <property type="evidence" value="ECO:0007669"/>
    <property type="project" value="TreeGrafter"/>
</dbReference>
<dbReference type="PANTHER" id="PTHR11188">
    <property type="entry name" value="ARRESTIN DOMAIN CONTAINING PROTEIN"/>
    <property type="match status" value="1"/>
</dbReference>
<dbReference type="Pfam" id="PF00339">
    <property type="entry name" value="Arrestin_N"/>
    <property type="match status" value="1"/>
</dbReference>
<dbReference type="InterPro" id="IPR050357">
    <property type="entry name" value="Arrestin_domain-protein"/>
</dbReference>
<dbReference type="AlphaFoldDB" id="A0A0J9XFA2"/>
<reference evidence="3" key="1">
    <citation type="submission" date="2014-03" db="EMBL/GenBank/DDBJ databases">
        <authorList>
            <person name="Casaregola S."/>
        </authorList>
    </citation>
    <scope>NUCLEOTIDE SEQUENCE [LARGE SCALE GENOMIC DNA]</scope>
    <source>
        <strain evidence="3">CLIB 918</strain>
    </source>
</reference>
<dbReference type="OrthoDB" id="3365616at2759"/>
<dbReference type="GO" id="GO:0005886">
    <property type="term" value="C:plasma membrane"/>
    <property type="evidence" value="ECO:0007669"/>
    <property type="project" value="TreeGrafter"/>
</dbReference>
<gene>
    <name evidence="3" type="ORF">BN980_GECA11s03321g</name>
</gene>
<protein>
    <recommendedName>
        <fullName evidence="2">Arrestin-like N-terminal domain-containing protein</fullName>
    </recommendedName>
</protein>
<dbReference type="InterPro" id="IPR014756">
    <property type="entry name" value="Ig_E-set"/>
</dbReference>
<dbReference type="CDD" id="cd22952">
    <property type="entry name" value="ART10-like"/>
    <property type="match status" value="1"/>
</dbReference>
<name>A0A0J9XFA2_GEOCN</name>
<dbReference type="Gene3D" id="2.60.40.640">
    <property type="match status" value="1"/>
</dbReference>
<organism evidence="3 4">
    <name type="scientific">Geotrichum candidum</name>
    <name type="common">Oospora lactis</name>
    <name type="synonym">Dipodascus geotrichum</name>
    <dbReference type="NCBI Taxonomy" id="1173061"/>
    <lineage>
        <taxon>Eukaryota</taxon>
        <taxon>Fungi</taxon>
        <taxon>Dikarya</taxon>
        <taxon>Ascomycota</taxon>
        <taxon>Saccharomycotina</taxon>
        <taxon>Dipodascomycetes</taxon>
        <taxon>Dipodascales</taxon>
        <taxon>Dipodascaceae</taxon>
        <taxon>Geotrichum</taxon>
    </lineage>
</organism>
<dbReference type="PANTHER" id="PTHR11188:SF17">
    <property type="entry name" value="FI21816P1"/>
    <property type="match status" value="1"/>
</dbReference>
<dbReference type="SUPFAM" id="SSF81296">
    <property type="entry name" value="E set domains"/>
    <property type="match status" value="1"/>
</dbReference>
<sequence length="480" mass="53737">MSAKIDLGKFDGQTFTSGDVVHGRVYFQFYQPETVSSIHVKLEGMSQSKVPIPQDNNRNRSKKDAFEIHKFMYVTQTLFPPPEIRKASASGEFTLPAGKHSYDFSLVIPDNLACQSVKQPGSLSISRFVIDKHGLDYARSASFHSSGPLPPSLSDIDKHAIIRYFLKVTVARTSYIKTNIRVYKPIIFLPPDINSFPSQNVLFVRRDVLLGVDRGDGNTRPAYQEKSSVKSFFKNVVSPQPVGRDVSITLEMRYPENSKFTPLRKGLPIKLFAISRMHPKESKLANSTIQLSHLTLNLLSTTETRAQSYMKAYTLSLPLFNENPNYRLDWSQAVQKTNPQFGTSWELEIPPSIYQNAIIPDFVPPTFTMCNIKRHYQLEVAAFFTTYGTSRNVSLIADIIIMSGLSRNSMPLLPNRPQNGMPPMGSTGGQNGDLPPPSYDAVLTEEGISAAQPASGLEPRRQFGQAPGYYENIESLDEKR</sequence>
<feature type="domain" description="Arrestin-like N-terminal" evidence="2">
    <location>
        <begin position="11"/>
        <end position="179"/>
    </location>
</feature>
<evidence type="ECO:0000313" key="3">
    <source>
        <dbReference type="EMBL" id="CDO55579.1"/>
    </source>
</evidence>
<dbReference type="GO" id="GO:0030674">
    <property type="term" value="F:protein-macromolecule adaptor activity"/>
    <property type="evidence" value="ECO:0007669"/>
    <property type="project" value="TreeGrafter"/>
</dbReference>
<keyword evidence="4" id="KW-1185">Reference proteome</keyword>
<evidence type="ECO:0000313" key="4">
    <source>
        <dbReference type="Proteomes" id="UP000242525"/>
    </source>
</evidence>
<dbReference type="EMBL" id="CCBN010000011">
    <property type="protein sequence ID" value="CDO55579.1"/>
    <property type="molecule type" value="Genomic_DNA"/>
</dbReference>
<evidence type="ECO:0000259" key="2">
    <source>
        <dbReference type="Pfam" id="PF00339"/>
    </source>
</evidence>
<dbReference type="GO" id="GO:0031625">
    <property type="term" value="F:ubiquitin protein ligase binding"/>
    <property type="evidence" value="ECO:0007669"/>
    <property type="project" value="TreeGrafter"/>
</dbReference>
<feature type="region of interest" description="Disordered" evidence="1">
    <location>
        <begin position="416"/>
        <end position="480"/>
    </location>
</feature>
<dbReference type="InterPro" id="IPR014752">
    <property type="entry name" value="Arrestin-like_C"/>
</dbReference>
<proteinExistence type="predicted"/>